<evidence type="ECO:0000256" key="1">
    <source>
        <dbReference type="ARBA" id="ARBA00006505"/>
    </source>
</evidence>
<comment type="caution">
    <text evidence="4">The sequence shown here is derived from an EMBL/GenBank/DDBJ whole genome shotgun (WGS) entry which is preliminary data.</text>
</comment>
<evidence type="ECO:0000313" key="5">
    <source>
        <dbReference type="Proteomes" id="UP000549394"/>
    </source>
</evidence>
<name>A0A7I8W279_9ANNE</name>
<dbReference type="OrthoDB" id="10262856at2759"/>
<feature type="coiled-coil region" evidence="2">
    <location>
        <begin position="13"/>
        <end position="43"/>
    </location>
</feature>
<dbReference type="SUPFAM" id="SSF81730">
    <property type="entry name" value="beta-catenin-interacting protein ICAT"/>
    <property type="match status" value="1"/>
</dbReference>
<dbReference type="PANTHER" id="PTHR16505:SF8">
    <property type="entry name" value="PROTEIN LZIC"/>
    <property type="match status" value="1"/>
</dbReference>
<dbReference type="InterPro" id="IPR009428">
    <property type="entry name" value="ICAT_dom"/>
</dbReference>
<accession>A0A7I8W279</accession>
<proteinExistence type="inferred from homology"/>
<dbReference type="GO" id="GO:0008013">
    <property type="term" value="F:beta-catenin binding"/>
    <property type="evidence" value="ECO:0007669"/>
    <property type="project" value="InterPro"/>
</dbReference>
<comment type="similarity">
    <text evidence="1">Belongs to the CTNNBIP1 family.</text>
</comment>
<sequence>MSTRGQSETAKLQKNIEDQLDRLMQQLVDLEECRDELEEEEYNETRSETIDQLGEFQKSLEDMKSGNMTLVDDLNRYQLAIQAAISNAFQTPEVIKLFAKKQPAQLRIKLAEIERDAKIGKMTSSESSTKKLEILMALKKLGEYLTAEENNYIEKQSSNKMKEFEQVASDKVSESVLLMASSDISKRN</sequence>
<dbReference type="EMBL" id="CAJFCJ010000015">
    <property type="protein sequence ID" value="CAD5121772.1"/>
    <property type="molecule type" value="Genomic_DNA"/>
</dbReference>
<dbReference type="InterPro" id="IPR040065">
    <property type="entry name" value="LZIC"/>
</dbReference>
<reference evidence="4 5" key="1">
    <citation type="submission" date="2020-08" db="EMBL/GenBank/DDBJ databases">
        <authorList>
            <person name="Hejnol A."/>
        </authorList>
    </citation>
    <scope>NUCLEOTIDE SEQUENCE [LARGE SCALE GENOMIC DNA]</scope>
</reference>
<dbReference type="Gene3D" id="1.10.10.490">
    <property type="entry name" value="Beta-catenin-interacting ICAT"/>
    <property type="match status" value="1"/>
</dbReference>
<protein>
    <submittedName>
        <fullName evidence="4">DgyrCDS10249</fullName>
    </submittedName>
</protein>
<dbReference type="AlphaFoldDB" id="A0A7I8W279"/>
<dbReference type="PANTHER" id="PTHR16505">
    <property type="entry name" value="PROTEIN LZIC"/>
    <property type="match status" value="1"/>
</dbReference>
<organism evidence="4 5">
    <name type="scientific">Dimorphilus gyrociliatus</name>
    <dbReference type="NCBI Taxonomy" id="2664684"/>
    <lineage>
        <taxon>Eukaryota</taxon>
        <taxon>Metazoa</taxon>
        <taxon>Spiralia</taxon>
        <taxon>Lophotrochozoa</taxon>
        <taxon>Annelida</taxon>
        <taxon>Polychaeta</taxon>
        <taxon>Polychaeta incertae sedis</taxon>
        <taxon>Dinophilidae</taxon>
        <taxon>Dimorphilus</taxon>
    </lineage>
</organism>
<evidence type="ECO:0000256" key="2">
    <source>
        <dbReference type="SAM" id="Coils"/>
    </source>
</evidence>
<evidence type="ECO:0000259" key="3">
    <source>
        <dbReference type="Pfam" id="PF06384"/>
    </source>
</evidence>
<dbReference type="Pfam" id="PF06384">
    <property type="entry name" value="ICAT"/>
    <property type="match status" value="1"/>
</dbReference>
<gene>
    <name evidence="4" type="ORF">DGYR_LOCUS9680</name>
</gene>
<dbReference type="Proteomes" id="UP000549394">
    <property type="component" value="Unassembled WGS sequence"/>
</dbReference>
<keyword evidence="5" id="KW-1185">Reference proteome</keyword>
<keyword evidence="2" id="KW-0175">Coiled coil</keyword>
<feature type="domain" description="Beta-catenin-interacting ICAT" evidence="3">
    <location>
        <begin position="113"/>
        <end position="186"/>
    </location>
</feature>
<evidence type="ECO:0000313" key="4">
    <source>
        <dbReference type="EMBL" id="CAD5121772.1"/>
    </source>
</evidence>
<dbReference type="InterPro" id="IPR036911">
    <property type="entry name" value="ICAT_sf"/>
</dbReference>